<dbReference type="SUPFAM" id="SSF53335">
    <property type="entry name" value="S-adenosyl-L-methionine-dependent methyltransferases"/>
    <property type="match status" value="1"/>
</dbReference>
<protein>
    <submittedName>
        <fullName evidence="2">Class I SAM-dependent methyltransferase</fullName>
    </submittedName>
</protein>
<dbReference type="RefSeq" id="WP_164995468.1">
    <property type="nucleotide sequence ID" value="NZ_CP049055.1"/>
</dbReference>
<evidence type="ECO:0000313" key="2">
    <source>
        <dbReference type="EMBL" id="QII13717.1"/>
    </source>
</evidence>
<dbReference type="CDD" id="cd02440">
    <property type="entry name" value="AdoMet_MTases"/>
    <property type="match status" value="1"/>
</dbReference>
<dbReference type="Pfam" id="PF13649">
    <property type="entry name" value="Methyltransf_25"/>
    <property type="match status" value="1"/>
</dbReference>
<dbReference type="Proteomes" id="UP000501926">
    <property type="component" value="Chromosome"/>
</dbReference>
<evidence type="ECO:0000313" key="3">
    <source>
        <dbReference type="Proteomes" id="UP000501926"/>
    </source>
</evidence>
<dbReference type="InterPro" id="IPR041698">
    <property type="entry name" value="Methyltransf_25"/>
</dbReference>
<dbReference type="GO" id="GO:0008168">
    <property type="term" value="F:methyltransferase activity"/>
    <property type="evidence" value="ECO:0007669"/>
    <property type="project" value="UniProtKB-KW"/>
</dbReference>
<reference evidence="2 3" key="1">
    <citation type="submission" date="2020-02" db="EMBL/GenBank/DDBJ databases">
        <title>Newly sequenced genome of strain CSTR1 showed variability in Candidatus Kuenenia stuttgartiensis genomes.</title>
        <authorList>
            <person name="Ding C."/>
            <person name="Adrian L."/>
        </authorList>
    </citation>
    <scope>NUCLEOTIDE SEQUENCE [LARGE SCALE GENOMIC DNA]</scope>
    <source>
        <strain evidence="2 3">CSTR1</strain>
    </source>
</reference>
<accession>A0A6G7GWY2</accession>
<dbReference type="GO" id="GO:0032259">
    <property type="term" value="P:methylation"/>
    <property type="evidence" value="ECO:0007669"/>
    <property type="project" value="UniProtKB-KW"/>
</dbReference>
<organism evidence="2 3">
    <name type="scientific">Kuenenia stuttgartiensis</name>
    <dbReference type="NCBI Taxonomy" id="174633"/>
    <lineage>
        <taxon>Bacteria</taxon>
        <taxon>Pseudomonadati</taxon>
        <taxon>Planctomycetota</taxon>
        <taxon>Candidatus Brocadiia</taxon>
        <taxon>Candidatus Brocadiales</taxon>
        <taxon>Candidatus Brocadiaceae</taxon>
        <taxon>Candidatus Kuenenia</taxon>
    </lineage>
</organism>
<dbReference type="PANTHER" id="PTHR12843">
    <property type="entry name" value="PROTEIN-LYSINE N-METHYLTRANSFERASE METTL10"/>
    <property type="match status" value="1"/>
</dbReference>
<evidence type="ECO:0000259" key="1">
    <source>
        <dbReference type="Pfam" id="PF13649"/>
    </source>
</evidence>
<dbReference type="Gene3D" id="3.40.50.150">
    <property type="entry name" value="Vaccinia Virus protein VP39"/>
    <property type="match status" value="1"/>
</dbReference>
<dbReference type="InterPro" id="IPR029063">
    <property type="entry name" value="SAM-dependent_MTases_sf"/>
</dbReference>
<dbReference type="AlphaFoldDB" id="A0A6G7GWY2"/>
<dbReference type="EMBL" id="CP049055">
    <property type="protein sequence ID" value="QII13717.1"/>
    <property type="molecule type" value="Genomic_DNA"/>
</dbReference>
<name>A0A6G7GWY2_KUEST</name>
<proteinExistence type="predicted"/>
<sequence>MDSSRKKHWENVYEQKKPSEVSWYQVNPAVSLEFITLAKPDNAAKIIDVGGGVSVLVDELLEKGYRDLTVLDISSRAIQYARERLGRRAENVCWIEADVTEYVAPYPFDLWHDRAVFHFLTDPSDRKKYVEVLQNSLKRGGHLIIAAFAIDGPTRCSGLDIEQYDAEKLQNELGSEFLLMEEKQEVHVTPASKEQKFGFFRFMRK</sequence>
<gene>
    <name evidence="2" type="ORF">KsCSTR_43380</name>
</gene>
<keyword evidence="2" id="KW-0808">Transferase</keyword>
<feature type="domain" description="Methyltransferase" evidence="1">
    <location>
        <begin position="46"/>
        <end position="141"/>
    </location>
</feature>
<dbReference type="PANTHER" id="PTHR12843:SF5">
    <property type="entry name" value="EEF1A LYSINE METHYLTRANSFERASE 2"/>
    <property type="match status" value="1"/>
</dbReference>
<keyword evidence="2" id="KW-0489">Methyltransferase</keyword>